<keyword evidence="2" id="KW-0732">Signal</keyword>
<gene>
    <name evidence="3" type="ORF">BAU18_001393</name>
</gene>
<feature type="signal peptide" evidence="2">
    <location>
        <begin position="1"/>
        <end position="15"/>
    </location>
</feature>
<reference evidence="4" key="1">
    <citation type="submission" date="2016-06" db="EMBL/GenBank/DDBJ databases">
        <title>Four novel species of enterococci isolated from chicken manure.</title>
        <authorList>
            <person name="Van Tyne D."/>
        </authorList>
    </citation>
    <scope>NUCLEOTIDE SEQUENCE [LARGE SCALE GENOMIC DNA]</scope>
    <source>
        <strain evidence="4">JM9A</strain>
    </source>
</reference>
<organism evidence="3 4">
    <name type="scientific">Enterococcus diestrammenae</name>
    <dbReference type="NCBI Taxonomy" id="1155073"/>
    <lineage>
        <taxon>Bacteria</taxon>
        <taxon>Bacillati</taxon>
        <taxon>Bacillota</taxon>
        <taxon>Bacilli</taxon>
        <taxon>Lactobacillales</taxon>
        <taxon>Enterococcaceae</taxon>
        <taxon>Enterococcus</taxon>
    </lineage>
</organism>
<feature type="region of interest" description="Disordered" evidence="1">
    <location>
        <begin position="24"/>
        <end position="60"/>
    </location>
</feature>
<evidence type="ECO:0000313" key="3">
    <source>
        <dbReference type="EMBL" id="MEO1781804.1"/>
    </source>
</evidence>
<dbReference type="EMBL" id="MAEI02000001">
    <property type="protein sequence ID" value="MEO1781804.1"/>
    <property type="molecule type" value="Genomic_DNA"/>
</dbReference>
<sequence>MKNGAILLFSVLALAACSQSKTTDSSSTITVHSSETTTTSTTVVQSSSAQQTSSEYQEKAEEPALSYAVNLADFTQEITLSDGTKQTVNHLDFKSKQKNQPTTITLDTKDLNNYGKALYLTTTGGDEFFYPVAIADEPTKRITVTNDAGAKRDIKVNTVVRVAALEDSSDPMEIVGDTYFLFYNDQGTISLATRNFSENTAGTPLDTTNLVEYLPGEAPAETPSSTPVADYPDSETYYDAIRAAWQQQQDYIDSIDDDAVKQSVQTSHSAAIFEANRLEMEHPEDADLINESFQKVLSGK</sequence>
<evidence type="ECO:0008006" key="5">
    <source>
        <dbReference type="Google" id="ProtNLM"/>
    </source>
</evidence>
<dbReference type="RefSeq" id="WP_161868517.1">
    <property type="nucleotide sequence ID" value="NZ_MAEI02000001.1"/>
</dbReference>
<name>A0ABV0F3G1_9ENTE</name>
<proteinExistence type="predicted"/>
<feature type="chain" id="PRO_5045216465" description="Lipoprotein" evidence="2">
    <location>
        <begin position="16"/>
        <end position="300"/>
    </location>
</feature>
<evidence type="ECO:0000313" key="4">
    <source>
        <dbReference type="Proteomes" id="UP001429357"/>
    </source>
</evidence>
<comment type="caution">
    <text evidence="3">The sequence shown here is derived from an EMBL/GenBank/DDBJ whole genome shotgun (WGS) entry which is preliminary data.</text>
</comment>
<reference evidence="3 4" key="2">
    <citation type="submission" date="2024-02" db="EMBL/GenBank/DDBJ databases">
        <title>The Genome Sequence of Enterococcus diestrammenae JM9A.</title>
        <authorList>
            <person name="Earl A."/>
            <person name="Manson A."/>
            <person name="Gilmore M."/>
            <person name="Sanders J."/>
            <person name="Shea T."/>
            <person name="Howe W."/>
            <person name="Livny J."/>
            <person name="Cuomo C."/>
            <person name="Neafsey D."/>
            <person name="Birren B."/>
        </authorList>
    </citation>
    <scope>NUCLEOTIDE SEQUENCE [LARGE SCALE GENOMIC DNA]</scope>
    <source>
        <strain evidence="3 4">JM9A</strain>
    </source>
</reference>
<accession>A0ABV0F3G1</accession>
<evidence type="ECO:0000256" key="1">
    <source>
        <dbReference type="SAM" id="MobiDB-lite"/>
    </source>
</evidence>
<evidence type="ECO:0000256" key="2">
    <source>
        <dbReference type="SAM" id="SignalP"/>
    </source>
</evidence>
<dbReference type="PROSITE" id="PS51257">
    <property type="entry name" value="PROKAR_LIPOPROTEIN"/>
    <property type="match status" value="1"/>
</dbReference>
<feature type="compositionally biased region" description="Low complexity" evidence="1">
    <location>
        <begin position="24"/>
        <end position="54"/>
    </location>
</feature>
<keyword evidence="4" id="KW-1185">Reference proteome</keyword>
<dbReference type="Proteomes" id="UP001429357">
    <property type="component" value="Unassembled WGS sequence"/>
</dbReference>
<protein>
    <recommendedName>
        <fullName evidence="5">Lipoprotein</fullName>
    </recommendedName>
</protein>